<organism evidence="2">
    <name type="scientific">Pseudacysta perseae</name>
    <name type="common">Avocado lace bug</name>
    <dbReference type="NCBI Taxonomy" id="1041453"/>
    <lineage>
        <taxon>Eukaryota</taxon>
        <taxon>Metazoa</taxon>
        <taxon>Ecdysozoa</taxon>
        <taxon>Arthropoda</taxon>
        <taxon>Hexapoda</taxon>
        <taxon>Insecta</taxon>
        <taxon>Pterygota</taxon>
        <taxon>Neoptera</taxon>
        <taxon>Paraneoptera</taxon>
        <taxon>Hemiptera</taxon>
        <taxon>Heteroptera</taxon>
        <taxon>Panheteroptera</taxon>
        <taxon>Cimicomorpha</taxon>
        <taxon>Tingidae</taxon>
        <taxon>Pseudacysta</taxon>
    </lineage>
</organism>
<evidence type="ECO:0000256" key="1">
    <source>
        <dbReference type="SAM" id="Phobius"/>
    </source>
</evidence>
<keyword evidence="2" id="KW-0496">Mitochondrion</keyword>
<reference evidence="2" key="1">
    <citation type="submission" date="2014-08" db="EMBL/GenBank/DDBJ databases">
        <title>Shotgun assembly of Pseudacysta perseae mitochondrial genome (Heteroptera, Tingidae).</title>
        <authorList>
            <person name="Kocher A."/>
        </authorList>
    </citation>
    <scope>NUCLEOTIDE SEQUENCE</scope>
</reference>
<name>A0A089QM33_PSEPZ</name>
<dbReference type="AlphaFoldDB" id="A0A089QM33"/>
<keyword evidence="1" id="KW-0812">Transmembrane</keyword>
<evidence type="ECO:0000313" key="2">
    <source>
        <dbReference type="EMBL" id="AIR11944.1"/>
    </source>
</evidence>
<geneLocation type="mitochondrion" evidence="2"/>
<keyword evidence="1" id="KW-1133">Transmembrane helix</keyword>
<dbReference type="GeneID" id="20833070"/>
<sequence>MPQMAPMWWMYMYLVSLLILLLMMMMLYFEKKNVKNTITSNTIFKKKLNWMW</sequence>
<dbReference type="EMBL" id="KM278221">
    <property type="protein sequence ID" value="AIR11944.1"/>
    <property type="molecule type" value="Genomic_DNA"/>
</dbReference>
<keyword evidence="1" id="KW-0472">Membrane</keyword>
<proteinExistence type="predicted"/>
<accession>A0A089QM33</accession>
<protein>
    <submittedName>
        <fullName evidence="2">ATP synthase F0 subunit 8</fullName>
    </submittedName>
</protein>
<gene>
    <name evidence="2" type="primary">ATP8</name>
</gene>
<dbReference type="RefSeq" id="YP_009092563.1">
    <property type="nucleotide sequence ID" value="NC_025299.1"/>
</dbReference>
<dbReference type="CTD" id="4509"/>
<feature type="transmembrane region" description="Helical" evidence="1">
    <location>
        <begin position="6"/>
        <end position="29"/>
    </location>
</feature>